<comment type="caution">
    <text evidence="1">The sequence shown here is derived from an EMBL/GenBank/DDBJ whole genome shotgun (WGS) entry which is preliminary data.</text>
</comment>
<keyword evidence="2" id="KW-1185">Reference proteome</keyword>
<reference evidence="1 2" key="1">
    <citation type="submission" date="2024-06" db="EMBL/GenBank/DDBJ databases">
        <title>The Natural Products Discovery Center: Release of the First 8490 Sequenced Strains for Exploring Actinobacteria Biosynthetic Diversity.</title>
        <authorList>
            <person name="Kalkreuter E."/>
            <person name="Kautsar S.A."/>
            <person name="Yang D."/>
            <person name="Bader C.D."/>
            <person name="Teijaro C.N."/>
            <person name="Fluegel L."/>
            <person name="Davis C.M."/>
            <person name="Simpson J.R."/>
            <person name="Lauterbach L."/>
            <person name="Steele A.D."/>
            <person name="Gui C."/>
            <person name="Meng S."/>
            <person name="Li G."/>
            <person name="Viehrig K."/>
            <person name="Ye F."/>
            <person name="Su P."/>
            <person name="Kiefer A.F."/>
            <person name="Nichols A."/>
            <person name="Cepeda A.J."/>
            <person name="Yan W."/>
            <person name="Fan B."/>
            <person name="Jiang Y."/>
            <person name="Adhikari A."/>
            <person name="Zheng C.-J."/>
            <person name="Schuster L."/>
            <person name="Cowan T.M."/>
            <person name="Smanski M.J."/>
            <person name="Chevrette M.G."/>
            <person name="De Carvalho L.P.S."/>
            <person name="Shen B."/>
        </authorList>
    </citation>
    <scope>NUCLEOTIDE SEQUENCE [LARGE SCALE GENOMIC DNA]</scope>
    <source>
        <strain evidence="1 2">NPDC048274</strain>
    </source>
</reference>
<organism evidence="1 2">
    <name type="scientific">Streptomyces griseoloalbus</name>
    <dbReference type="NCBI Taxonomy" id="67303"/>
    <lineage>
        <taxon>Bacteria</taxon>
        <taxon>Bacillati</taxon>
        <taxon>Actinomycetota</taxon>
        <taxon>Actinomycetes</taxon>
        <taxon>Kitasatosporales</taxon>
        <taxon>Streptomycetaceae</taxon>
        <taxon>Streptomyces</taxon>
    </lineage>
</organism>
<evidence type="ECO:0000313" key="1">
    <source>
        <dbReference type="EMBL" id="MEU9355577.1"/>
    </source>
</evidence>
<dbReference type="Proteomes" id="UP001551582">
    <property type="component" value="Unassembled WGS sequence"/>
</dbReference>
<evidence type="ECO:0000313" key="2">
    <source>
        <dbReference type="Proteomes" id="UP001551582"/>
    </source>
</evidence>
<dbReference type="GO" id="GO:0016787">
    <property type="term" value="F:hydrolase activity"/>
    <property type="evidence" value="ECO:0007669"/>
    <property type="project" value="UniProtKB-KW"/>
</dbReference>
<keyword evidence="1" id="KW-0378">Hydrolase</keyword>
<dbReference type="EMBL" id="JBEZLS010000032">
    <property type="protein sequence ID" value="MEU9355577.1"/>
    <property type="molecule type" value="Genomic_DNA"/>
</dbReference>
<sequence length="118" mass="12895">MKNHVEDHPEVAGYAAALTSPLRTLRMYAAPSLGEESPFEVRDELPVLTPPALVLAGRHDFICGPRWADLLHVGLEEAELTVLEEAGYLAHLEQPAQFDACVLAFLHAQGVVRGLRNS</sequence>
<proteinExistence type="predicted"/>
<dbReference type="RefSeq" id="WP_359988626.1">
    <property type="nucleotide sequence ID" value="NZ_JBEZLS010000032.1"/>
</dbReference>
<dbReference type="InterPro" id="IPR029058">
    <property type="entry name" value="AB_hydrolase_fold"/>
</dbReference>
<dbReference type="SUPFAM" id="SSF53474">
    <property type="entry name" value="alpha/beta-Hydrolases"/>
    <property type="match status" value="1"/>
</dbReference>
<protein>
    <submittedName>
        <fullName evidence="1">Alpha/beta hydrolase</fullName>
    </submittedName>
</protein>
<gene>
    <name evidence="1" type="ORF">AB0D65_32410</name>
</gene>
<dbReference type="Gene3D" id="3.40.50.1820">
    <property type="entry name" value="alpha/beta hydrolase"/>
    <property type="match status" value="1"/>
</dbReference>
<accession>A0ABV3EF98</accession>
<name>A0ABV3EF98_9ACTN</name>